<dbReference type="Gene3D" id="1.10.1200.10">
    <property type="entry name" value="ACP-like"/>
    <property type="match status" value="1"/>
</dbReference>
<evidence type="ECO:0000313" key="2">
    <source>
        <dbReference type="EMBL" id="GAA2013517.1"/>
    </source>
</evidence>
<dbReference type="EMBL" id="BAAAPC010000026">
    <property type="protein sequence ID" value="GAA2013517.1"/>
    <property type="molecule type" value="Genomic_DNA"/>
</dbReference>
<dbReference type="RefSeq" id="WP_344107370.1">
    <property type="nucleotide sequence ID" value="NZ_BAAAPC010000026.1"/>
</dbReference>
<proteinExistence type="predicted"/>
<dbReference type="InterPro" id="IPR036736">
    <property type="entry name" value="ACP-like_sf"/>
</dbReference>
<organism evidence="2 3">
    <name type="scientific">Nocardiopsis rhodophaea</name>
    <dbReference type="NCBI Taxonomy" id="280238"/>
    <lineage>
        <taxon>Bacteria</taxon>
        <taxon>Bacillati</taxon>
        <taxon>Actinomycetota</taxon>
        <taxon>Actinomycetes</taxon>
        <taxon>Streptosporangiales</taxon>
        <taxon>Nocardiopsidaceae</taxon>
        <taxon>Nocardiopsis</taxon>
    </lineage>
</organism>
<sequence>MQEITKRVSTVLSDQFKVKMDTITADVELGALSFDSLMLIELGLVLDKEFGVAIGDGELTEEHTIDDLVELLASKGATA</sequence>
<protein>
    <recommendedName>
        <fullName evidence="1">Carrier domain-containing protein</fullName>
    </recommendedName>
</protein>
<name>A0ABN2TMW8_9ACTN</name>
<reference evidence="2 3" key="1">
    <citation type="journal article" date="2019" name="Int. J. Syst. Evol. Microbiol.">
        <title>The Global Catalogue of Microorganisms (GCM) 10K type strain sequencing project: providing services to taxonomists for standard genome sequencing and annotation.</title>
        <authorList>
            <consortium name="The Broad Institute Genomics Platform"/>
            <consortium name="The Broad Institute Genome Sequencing Center for Infectious Disease"/>
            <person name="Wu L."/>
            <person name="Ma J."/>
        </authorList>
    </citation>
    <scope>NUCLEOTIDE SEQUENCE [LARGE SCALE GENOMIC DNA]</scope>
    <source>
        <strain evidence="2 3">JCM 15313</strain>
    </source>
</reference>
<dbReference type="Proteomes" id="UP001501585">
    <property type="component" value="Unassembled WGS sequence"/>
</dbReference>
<comment type="caution">
    <text evidence="2">The sequence shown here is derived from an EMBL/GenBank/DDBJ whole genome shotgun (WGS) entry which is preliminary data.</text>
</comment>
<dbReference type="Pfam" id="PF00550">
    <property type="entry name" value="PP-binding"/>
    <property type="match status" value="1"/>
</dbReference>
<keyword evidence="3" id="KW-1185">Reference proteome</keyword>
<feature type="domain" description="Carrier" evidence="1">
    <location>
        <begin position="2"/>
        <end position="76"/>
    </location>
</feature>
<accession>A0ABN2TMW8</accession>
<gene>
    <name evidence="2" type="ORF">GCM10009799_47330</name>
</gene>
<dbReference type="PROSITE" id="PS50075">
    <property type="entry name" value="CARRIER"/>
    <property type="match status" value="1"/>
</dbReference>
<evidence type="ECO:0000259" key="1">
    <source>
        <dbReference type="PROSITE" id="PS50075"/>
    </source>
</evidence>
<dbReference type="InterPro" id="IPR009081">
    <property type="entry name" value="PP-bd_ACP"/>
</dbReference>
<evidence type="ECO:0000313" key="3">
    <source>
        <dbReference type="Proteomes" id="UP001501585"/>
    </source>
</evidence>
<dbReference type="SUPFAM" id="SSF47336">
    <property type="entry name" value="ACP-like"/>
    <property type="match status" value="1"/>
</dbReference>